<name>A0A1T1ANV6_RHOFE</name>
<evidence type="ECO:0000256" key="3">
    <source>
        <dbReference type="ARBA" id="ARBA00023125"/>
    </source>
</evidence>
<evidence type="ECO:0000259" key="6">
    <source>
        <dbReference type="PROSITE" id="PS51900"/>
    </source>
</evidence>
<dbReference type="AlphaFoldDB" id="A0A1T1ANV6"/>
<dbReference type="InterPro" id="IPR010998">
    <property type="entry name" value="Integrase_recombinase_N"/>
</dbReference>
<evidence type="ECO:0000256" key="4">
    <source>
        <dbReference type="ARBA" id="ARBA00023172"/>
    </source>
</evidence>
<feature type="domain" description="Core-binding (CB)" evidence="6">
    <location>
        <begin position="23"/>
        <end position="107"/>
    </location>
</feature>
<evidence type="ECO:0000313" key="7">
    <source>
        <dbReference type="EMBL" id="OOV05820.1"/>
    </source>
</evidence>
<dbReference type="Gene3D" id="1.10.150.130">
    <property type="match status" value="1"/>
</dbReference>
<dbReference type="InterPro" id="IPR050808">
    <property type="entry name" value="Phage_Integrase"/>
</dbReference>
<reference evidence="7 8" key="1">
    <citation type="submission" date="2017-01" db="EMBL/GenBank/DDBJ databases">
        <title>Genome sequencing of Rhodoferax fermentans JCM 7819.</title>
        <authorList>
            <person name="Kim Y.J."/>
            <person name="Farh M.E.-A."/>
            <person name="Yang D.-C."/>
        </authorList>
    </citation>
    <scope>NUCLEOTIDE SEQUENCE [LARGE SCALE GENOMIC DNA]</scope>
    <source>
        <strain evidence="7 8">JCM 7819</strain>
    </source>
</reference>
<accession>A0A1T1ANV6</accession>
<keyword evidence="3 5" id="KW-0238">DNA-binding</keyword>
<comment type="similarity">
    <text evidence="1">Belongs to the 'phage' integrase family.</text>
</comment>
<evidence type="ECO:0000256" key="5">
    <source>
        <dbReference type="PROSITE-ProRule" id="PRU01248"/>
    </source>
</evidence>
<dbReference type="InterPro" id="IPR013762">
    <property type="entry name" value="Integrase-like_cat_sf"/>
</dbReference>
<dbReference type="PROSITE" id="PS51900">
    <property type="entry name" value="CB"/>
    <property type="match status" value="1"/>
</dbReference>
<keyword evidence="4" id="KW-0233">DNA recombination</keyword>
<evidence type="ECO:0000313" key="8">
    <source>
        <dbReference type="Proteomes" id="UP000190750"/>
    </source>
</evidence>
<comment type="caution">
    <text evidence="7">The sequence shown here is derived from an EMBL/GenBank/DDBJ whole genome shotgun (WGS) entry which is preliminary data.</text>
</comment>
<keyword evidence="8" id="KW-1185">Reference proteome</keyword>
<dbReference type="GO" id="GO:0003677">
    <property type="term" value="F:DNA binding"/>
    <property type="evidence" value="ECO:0007669"/>
    <property type="project" value="UniProtKB-UniRule"/>
</dbReference>
<proteinExistence type="inferred from homology"/>
<dbReference type="Proteomes" id="UP000190750">
    <property type="component" value="Unassembled WGS sequence"/>
</dbReference>
<gene>
    <name evidence="7" type="ORF">RF819_03020</name>
</gene>
<keyword evidence="2" id="KW-0229">DNA integration</keyword>
<evidence type="ECO:0000256" key="1">
    <source>
        <dbReference type="ARBA" id="ARBA00008857"/>
    </source>
</evidence>
<dbReference type="PANTHER" id="PTHR30629:SF2">
    <property type="entry name" value="PROPHAGE INTEGRASE INTS-RELATED"/>
    <property type="match status" value="1"/>
</dbReference>
<dbReference type="SUPFAM" id="SSF56349">
    <property type="entry name" value="DNA breaking-rejoining enzymes"/>
    <property type="match status" value="1"/>
</dbReference>
<dbReference type="PANTHER" id="PTHR30629">
    <property type="entry name" value="PROPHAGE INTEGRASE"/>
    <property type="match status" value="1"/>
</dbReference>
<protein>
    <recommendedName>
        <fullName evidence="6">Core-binding (CB) domain-containing protein</fullName>
    </recommendedName>
</protein>
<dbReference type="GO" id="GO:0015074">
    <property type="term" value="P:DNA integration"/>
    <property type="evidence" value="ECO:0007669"/>
    <property type="project" value="UniProtKB-KW"/>
</dbReference>
<dbReference type="EMBL" id="MTJN01000002">
    <property type="protein sequence ID" value="OOV05820.1"/>
    <property type="molecule type" value="Genomic_DNA"/>
</dbReference>
<dbReference type="InterPro" id="IPR044068">
    <property type="entry name" value="CB"/>
</dbReference>
<evidence type="ECO:0000256" key="2">
    <source>
        <dbReference type="ARBA" id="ARBA00022908"/>
    </source>
</evidence>
<dbReference type="STRING" id="28066.RF819_03020"/>
<dbReference type="GO" id="GO:0006310">
    <property type="term" value="P:DNA recombination"/>
    <property type="evidence" value="ECO:0007669"/>
    <property type="project" value="UniProtKB-KW"/>
</dbReference>
<sequence length="308" mass="34829">MAKAELAKLMETPPAPGQHTVAYMCHEFIKEQRAYIAAHDPEARAVSTIDDYEASLTRFIIPVFGHMHPDSVTKNHIAKYLKDGRATRRVRANRDRAALSGAYKFGLGEGLAQANPCIGVPRNMERARTRKVSIAEFNDFLEHARSKGGSAYLVALIGCTVALTGRRRAEILHLTKSALQPEGFKVKDSKTKFNEPERHYLIAWSDLLHQVIAEVAAIKRRVSSIYLFATLDGTPYVDAGFKCLWNRLMHSYAPGGTKDAKWFTAHDLRALYVSEMKHQERDPNTHRQEKTMNRVYDRRELIKVTPLA</sequence>
<dbReference type="InterPro" id="IPR011010">
    <property type="entry name" value="DNA_brk_join_enz"/>
</dbReference>
<organism evidence="7 8">
    <name type="scientific">Rhodoferax fermentans</name>
    <dbReference type="NCBI Taxonomy" id="28066"/>
    <lineage>
        <taxon>Bacteria</taxon>
        <taxon>Pseudomonadati</taxon>
        <taxon>Pseudomonadota</taxon>
        <taxon>Betaproteobacteria</taxon>
        <taxon>Burkholderiales</taxon>
        <taxon>Comamonadaceae</taxon>
        <taxon>Rhodoferax</taxon>
    </lineage>
</organism>
<dbReference type="Gene3D" id="1.10.443.10">
    <property type="entry name" value="Intergrase catalytic core"/>
    <property type="match status" value="1"/>
</dbReference>